<dbReference type="GO" id="GO:0006729">
    <property type="term" value="P:tetrahydrobiopterin biosynthetic process"/>
    <property type="evidence" value="ECO:0007669"/>
    <property type="project" value="InterPro"/>
</dbReference>
<evidence type="ECO:0000313" key="7">
    <source>
        <dbReference type="Proteomes" id="UP001377567"/>
    </source>
</evidence>
<evidence type="ECO:0000256" key="1">
    <source>
        <dbReference type="ARBA" id="ARBA00001554"/>
    </source>
</evidence>
<dbReference type="PANTHER" id="PTHR12599">
    <property type="entry name" value="PTERIN-4-ALPHA-CARBINOLAMINE DEHYDRATASE"/>
    <property type="match status" value="1"/>
</dbReference>
<dbReference type="GO" id="GO:0008124">
    <property type="term" value="F:4-alpha-hydroxytetrahydrobiopterin dehydratase activity"/>
    <property type="evidence" value="ECO:0007669"/>
    <property type="project" value="UniProtKB-EC"/>
</dbReference>
<organism evidence="6 7">
    <name type="scientific">Maudiozyma humilis</name>
    <name type="common">Sour dough yeast</name>
    <name type="synonym">Kazachstania humilis</name>
    <dbReference type="NCBI Taxonomy" id="51915"/>
    <lineage>
        <taxon>Eukaryota</taxon>
        <taxon>Fungi</taxon>
        <taxon>Dikarya</taxon>
        <taxon>Ascomycota</taxon>
        <taxon>Saccharomycotina</taxon>
        <taxon>Saccharomycetes</taxon>
        <taxon>Saccharomycetales</taxon>
        <taxon>Saccharomycetaceae</taxon>
        <taxon>Maudiozyma</taxon>
    </lineage>
</organism>
<dbReference type="EMBL" id="BTGD01000020">
    <property type="protein sequence ID" value="GMM58148.1"/>
    <property type="molecule type" value="Genomic_DNA"/>
</dbReference>
<dbReference type="SUPFAM" id="SSF55248">
    <property type="entry name" value="PCD-like"/>
    <property type="match status" value="1"/>
</dbReference>
<comment type="caution">
    <text evidence="6">The sequence shown here is derived from an EMBL/GenBank/DDBJ whole genome shotgun (WGS) entry which is preliminary data.</text>
</comment>
<evidence type="ECO:0000256" key="2">
    <source>
        <dbReference type="ARBA" id="ARBA00006472"/>
    </source>
</evidence>
<dbReference type="EC" id="4.2.1.96" evidence="3"/>
<keyword evidence="7" id="KW-1185">Reference proteome</keyword>
<proteinExistence type="inferred from homology"/>
<dbReference type="Gene3D" id="3.30.1360.20">
    <property type="entry name" value="Transcriptional coactivator/pterin dehydratase"/>
    <property type="match status" value="1"/>
</dbReference>
<sequence>MYNKIIRCNAVRVATSELEALVATQGPLARWQVTADSKRLVRECTFSNFEQTWGFLTAVSMRAHLWGHHPTITTTYTDVKVELSTHDLDPAGISDIDVKMAKKIETTIGQYTTKGSLH</sequence>
<dbReference type="PANTHER" id="PTHR12599:SF0">
    <property type="entry name" value="PTERIN-4-ALPHA-CARBINOLAMINE DEHYDRATASE"/>
    <property type="match status" value="1"/>
</dbReference>
<name>A0AAV5S3Q9_MAUHU</name>
<gene>
    <name evidence="6" type="ORF">DAKH74_047640</name>
</gene>
<evidence type="ECO:0000313" key="6">
    <source>
        <dbReference type="EMBL" id="GMM58148.1"/>
    </source>
</evidence>
<dbReference type="InterPro" id="IPR036428">
    <property type="entry name" value="PCD_sf"/>
</dbReference>
<dbReference type="CDD" id="cd00488">
    <property type="entry name" value="PCD_DCoH"/>
    <property type="match status" value="1"/>
</dbReference>
<dbReference type="Proteomes" id="UP001377567">
    <property type="component" value="Unassembled WGS sequence"/>
</dbReference>
<dbReference type="AlphaFoldDB" id="A0AAV5S3Q9"/>
<reference evidence="6 7" key="1">
    <citation type="journal article" date="2023" name="Elife">
        <title>Identification of key yeast species and microbe-microbe interactions impacting larval growth of Drosophila in the wild.</title>
        <authorList>
            <person name="Mure A."/>
            <person name="Sugiura Y."/>
            <person name="Maeda R."/>
            <person name="Honda K."/>
            <person name="Sakurai N."/>
            <person name="Takahashi Y."/>
            <person name="Watada M."/>
            <person name="Katoh T."/>
            <person name="Gotoh A."/>
            <person name="Gotoh Y."/>
            <person name="Taniguchi I."/>
            <person name="Nakamura K."/>
            <person name="Hayashi T."/>
            <person name="Katayama T."/>
            <person name="Uemura T."/>
            <person name="Hattori Y."/>
        </authorList>
    </citation>
    <scope>NUCLEOTIDE SEQUENCE [LARGE SCALE GENOMIC DNA]</scope>
    <source>
        <strain evidence="6 7">KH-74</strain>
    </source>
</reference>
<dbReference type="Pfam" id="PF01329">
    <property type="entry name" value="Pterin_4a"/>
    <property type="match status" value="1"/>
</dbReference>
<comment type="similarity">
    <text evidence="2">Belongs to the pterin-4-alpha-carbinolamine dehydratase family.</text>
</comment>
<protein>
    <recommendedName>
        <fullName evidence="3">4a-hydroxytetrahydrobiopterin dehydratase</fullName>
        <ecNumber evidence="3">4.2.1.96</ecNumber>
    </recommendedName>
    <alternativeName>
        <fullName evidence="5">4-alpha-hydroxy-tetrahydropterin dehydratase</fullName>
    </alternativeName>
</protein>
<evidence type="ECO:0000256" key="5">
    <source>
        <dbReference type="ARBA" id="ARBA00030497"/>
    </source>
</evidence>
<dbReference type="InterPro" id="IPR001533">
    <property type="entry name" value="Pterin_deHydtase"/>
</dbReference>
<evidence type="ECO:0000256" key="4">
    <source>
        <dbReference type="ARBA" id="ARBA00023239"/>
    </source>
</evidence>
<evidence type="ECO:0000256" key="3">
    <source>
        <dbReference type="ARBA" id="ARBA00013252"/>
    </source>
</evidence>
<accession>A0AAV5S3Q9</accession>
<comment type="catalytic activity">
    <reaction evidence="1">
        <text>(4aS,6R)-4a-hydroxy-L-erythro-5,6,7,8-tetrahydrobiopterin = (6R)-L-erythro-6,7-dihydrobiopterin + H2O</text>
        <dbReference type="Rhea" id="RHEA:11920"/>
        <dbReference type="ChEBI" id="CHEBI:15377"/>
        <dbReference type="ChEBI" id="CHEBI:15642"/>
        <dbReference type="ChEBI" id="CHEBI:43120"/>
        <dbReference type="EC" id="4.2.1.96"/>
    </reaction>
</comment>
<keyword evidence="4" id="KW-0456">Lyase</keyword>